<evidence type="ECO:0000256" key="1">
    <source>
        <dbReference type="ARBA" id="ARBA00003989"/>
    </source>
</evidence>
<keyword evidence="3 4" id="KW-0732">Signal</keyword>
<feature type="signal peptide" evidence="4">
    <location>
        <begin position="1"/>
        <end position="28"/>
    </location>
</feature>
<evidence type="ECO:0000256" key="2">
    <source>
        <dbReference type="ARBA" id="ARBA00014031"/>
    </source>
</evidence>
<dbReference type="OrthoDB" id="1443407at2"/>
<evidence type="ECO:0000313" key="5">
    <source>
        <dbReference type="EMBL" id="RAR64634.1"/>
    </source>
</evidence>
<feature type="chain" id="PRO_5016293473" description="Curli production assembly/transport component CsgF" evidence="4">
    <location>
        <begin position="29"/>
        <end position="148"/>
    </location>
</feature>
<evidence type="ECO:0000256" key="3">
    <source>
        <dbReference type="ARBA" id="ARBA00022729"/>
    </source>
</evidence>
<dbReference type="Proteomes" id="UP000249700">
    <property type="component" value="Unassembled WGS sequence"/>
</dbReference>
<accession>A0A328Y1H7</accession>
<dbReference type="AlphaFoldDB" id="A0A328Y1H7"/>
<comment type="caution">
    <text evidence="5">The sequence shown here is derived from an EMBL/GenBank/DDBJ whole genome shotgun (WGS) entry which is preliminary data.</text>
</comment>
<dbReference type="InterPro" id="IPR018893">
    <property type="entry name" value="T8SS_CsgF"/>
</dbReference>
<proteinExistence type="predicted"/>
<sequence>MKNTTPFAISVLTMIAATTLFSPISASAGDLTYRPINPSFGGDPFNSSHLLQMADIQNQYKDDGSNLDSLFAEETAADQFVSSMQNTMISGASSQLKAAIFDDGAPPSGTFRLNGATVTYETVNNRVYVKVSDGITTNSFDIPKPNTN</sequence>
<dbReference type="Pfam" id="PF10614">
    <property type="entry name" value="CsgF"/>
    <property type="match status" value="1"/>
</dbReference>
<protein>
    <recommendedName>
        <fullName evidence="2">Curli production assembly/transport component CsgF</fullName>
    </recommendedName>
</protein>
<evidence type="ECO:0000313" key="6">
    <source>
        <dbReference type="Proteomes" id="UP000249700"/>
    </source>
</evidence>
<reference evidence="5 6" key="1">
    <citation type="submission" date="2018-06" db="EMBL/GenBank/DDBJ databases">
        <title>Comparative analysis of microorganisms from saline springs in Andes Mountain Range, Colombia.</title>
        <authorList>
            <person name="Rubin E."/>
        </authorList>
    </citation>
    <scope>NUCLEOTIDE SEQUENCE [LARGE SCALE GENOMIC DNA]</scope>
    <source>
        <strain evidence="5 6">USBA-857</strain>
    </source>
</reference>
<name>A0A328Y1H7_9GAMM</name>
<comment type="function">
    <text evidence="1">May be involved in the biogenesis of curli organelles.</text>
</comment>
<gene>
    <name evidence="5" type="ORF">BCL93_101459</name>
</gene>
<dbReference type="RefSeq" id="WP_112053476.1">
    <property type="nucleotide sequence ID" value="NZ_QLSX01000001.1"/>
</dbReference>
<dbReference type="EMBL" id="QLSX01000001">
    <property type="protein sequence ID" value="RAR64634.1"/>
    <property type="molecule type" value="Genomic_DNA"/>
</dbReference>
<evidence type="ECO:0000256" key="4">
    <source>
        <dbReference type="SAM" id="SignalP"/>
    </source>
</evidence>
<organism evidence="5 6">
    <name type="scientific">Onishia taeanensis</name>
    <dbReference type="NCBI Taxonomy" id="284577"/>
    <lineage>
        <taxon>Bacteria</taxon>
        <taxon>Pseudomonadati</taxon>
        <taxon>Pseudomonadota</taxon>
        <taxon>Gammaproteobacteria</taxon>
        <taxon>Oceanospirillales</taxon>
        <taxon>Halomonadaceae</taxon>
        <taxon>Onishia</taxon>
    </lineage>
</organism>